<dbReference type="PANTHER" id="PTHR46270">
    <property type="entry name" value="ARMADILLO-TYPE FOLD-RELATED"/>
    <property type="match status" value="1"/>
</dbReference>
<dbReference type="EMBL" id="DS469761">
    <property type="protein sequence ID" value="EDO33720.1"/>
    <property type="molecule type" value="Genomic_DNA"/>
</dbReference>
<dbReference type="PhylomeDB" id="A7SRG5"/>
<dbReference type="InParanoid" id="A7SRG5"/>
<reference evidence="2 3" key="1">
    <citation type="journal article" date="2007" name="Science">
        <title>Sea anemone genome reveals ancestral eumetazoan gene repertoire and genomic organization.</title>
        <authorList>
            <person name="Putnam N.H."/>
            <person name="Srivastava M."/>
            <person name="Hellsten U."/>
            <person name="Dirks B."/>
            <person name="Chapman J."/>
            <person name="Salamov A."/>
            <person name="Terry A."/>
            <person name="Shapiro H."/>
            <person name="Lindquist E."/>
            <person name="Kapitonov V.V."/>
            <person name="Jurka J."/>
            <person name="Genikhovich G."/>
            <person name="Grigoriev I.V."/>
            <person name="Lucas S.M."/>
            <person name="Steele R.E."/>
            <person name="Finnerty J.R."/>
            <person name="Technau U."/>
            <person name="Martindale M.Q."/>
            <person name="Rokhsar D.S."/>
        </authorList>
    </citation>
    <scope>NUCLEOTIDE SEQUENCE [LARGE SCALE GENOMIC DNA]</scope>
    <source>
        <strain evidence="3">CH2 X CH6</strain>
    </source>
</reference>
<dbReference type="SUPFAM" id="SSF52200">
    <property type="entry name" value="Toll/Interleukin receptor TIR domain"/>
    <property type="match status" value="1"/>
</dbReference>
<dbReference type="Pfam" id="PF13676">
    <property type="entry name" value="TIR_2"/>
    <property type="match status" value="1"/>
</dbReference>
<organism evidence="2 3">
    <name type="scientific">Nematostella vectensis</name>
    <name type="common">Starlet sea anemone</name>
    <dbReference type="NCBI Taxonomy" id="45351"/>
    <lineage>
        <taxon>Eukaryota</taxon>
        <taxon>Metazoa</taxon>
        <taxon>Cnidaria</taxon>
        <taxon>Anthozoa</taxon>
        <taxon>Hexacorallia</taxon>
        <taxon>Actiniaria</taxon>
        <taxon>Edwardsiidae</taxon>
        <taxon>Nematostella</taxon>
    </lineage>
</organism>
<dbReference type="Proteomes" id="UP000001593">
    <property type="component" value="Unassembled WGS sequence"/>
</dbReference>
<dbReference type="InterPro" id="IPR035897">
    <property type="entry name" value="Toll_tir_struct_dom_sf"/>
</dbReference>
<feature type="domain" description="TIR" evidence="1">
    <location>
        <begin position="2"/>
        <end position="73"/>
    </location>
</feature>
<evidence type="ECO:0000313" key="2">
    <source>
        <dbReference type="EMBL" id="EDO33720.1"/>
    </source>
</evidence>
<dbReference type="Gene3D" id="3.40.50.10140">
    <property type="entry name" value="Toll/interleukin-1 receptor homology (TIR) domain"/>
    <property type="match status" value="1"/>
</dbReference>
<feature type="non-terminal residue" evidence="2">
    <location>
        <position position="1"/>
    </location>
</feature>
<dbReference type="AlphaFoldDB" id="A7SRG5"/>
<evidence type="ECO:0000259" key="1">
    <source>
        <dbReference type="Pfam" id="PF13676"/>
    </source>
</evidence>
<accession>A7SRG5</accession>
<evidence type="ECO:0000313" key="3">
    <source>
        <dbReference type="Proteomes" id="UP000001593"/>
    </source>
</evidence>
<protein>
    <recommendedName>
        <fullName evidence="1">TIR domain-containing protein</fullName>
    </recommendedName>
</protein>
<dbReference type="HOGENOM" id="CLU_149025_1_0_1"/>
<sequence>MGGSTLEAMANAVENSAVVLMCASRKYKDSVNYRSEAEYAYTQKKPIVPLMMENGYKPDGWLGMIMGSKLYFNFA</sequence>
<dbReference type="GO" id="GO:0007165">
    <property type="term" value="P:signal transduction"/>
    <property type="evidence" value="ECO:0007669"/>
    <property type="project" value="InterPro"/>
</dbReference>
<dbReference type="PANTHER" id="PTHR46270:SF2">
    <property type="entry name" value="TIR DOMAIN-CONTAINING PROTEIN"/>
    <property type="match status" value="1"/>
</dbReference>
<dbReference type="InterPro" id="IPR000157">
    <property type="entry name" value="TIR_dom"/>
</dbReference>
<gene>
    <name evidence="2" type="ORF">NEMVEDRAFT_v1g128773</name>
</gene>
<dbReference type="OMA" id="MMENGYK"/>
<proteinExistence type="predicted"/>
<keyword evidence="3" id="KW-1185">Reference proteome</keyword>
<name>A7SRG5_NEMVE</name>